<gene>
    <name evidence="1" type="ORF">GJV77_14615</name>
</gene>
<dbReference type="RefSeq" id="WP_155037061.1">
    <property type="nucleotide sequence ID" value="NZ_JBHTIG010000040.1"/>
</dbReference>
<sequence length="215" mass="24652">MDSEVVDWNLNILDSFVGELGDSSIIDSNSFLWRDIDKNKILNFVNSFKLNIDDELGINFKMPLKFVKQYIEDRDTLWDVALYSGEGDEKFFYNKTIKKEKRKLKLKENNHFIFSNRNISSGESEGIVLGGNNNFGSNRRLIRSKMTKPLLMLHIIQPEFLDIKPKDANIEVVAAYGVSFPGDVSSKEEATKVKINSVFIQNLIKQMEEDSKGDD</sequence>
<proteinExistence type="predicted"/>
<comment type="caution">
    <text evidence="1">The sequence shown here is derived from an EMBL/GenBank/DDBJ whole genome shotgun (WGS) entry which is preliminary data.</text>
</comment>
<evidence type="ECO:0000313" key="2">
    <source>
        <dbReference type="Proteomes" id="UP000488936"/>
    </source>
</evidence>
<dbReference type="Proteomes" id="UP000488936">
    <property type="component" value="Unassembled WGS sequence"/>
</dbReference>
<accession>A0A7K1GQA5</accession>
<evidence type="ECO:0000313" key="1">
    <source>
        <dbReference type="EMBL" id="MTH31095.1"/>
    </source>
</evidence>
<name>A0A7K1GQA5_9FLAO</name>
<reference evidence="1 2" key="1">
    <citation type="journal article" date="2006" name="Int. J. Syst. Evol. Microbiol.">
        <title>Myroides pelagicus sp. nov., isolated from seawater in Thailand.</title>
        <authorList>
            <person name="Yoon J."/>
            <person name="Maneerat S."/>
            <person name="Kawai F."/>
            <person name="Yokota A."/>
        </authorList>
    </citation>
    <scope>NUCLEOTIDE SEQUENCE [LARGE SCALE GENOMIC DNA]</scope>
    <source>
        <strain evidence="1 2">SM1T</strain>
    </source>
</reference>
<organism evidence="1 2">
    <name type="scientific">Myroides pelagicus</name>
    <dbReference type="NCBI Taxonomy" id="270914"/>
    <lineage>
        <taxon>Bacteria</taxon>
        <taxon>Pseudomonadati</taxon>
        <taxon>Bacteroidota</taxon>
        <taxon>Flavobacteriia</taxon>
        <taxon>Flavobacteriales</taxon>
        <taxon>Flavobacteriaceae</taxon>
        <taxon>Myroides</taxon>
    </lineage>
</organism>
<keyword evidence="2" id="KW-1185">Reference proteome</keyword>
<protein>
    <submittedName>
        <fullName evidence="1">Uncharacterized protein</fullName>
    </submittedName>
</protein>
<dbReference type="AlphaFoldDB" id="A0A7K1GQA5"/>
<dbReference type="EMBL" id="WMJY01000079">
    <property type="protein sequence ID" value="MTH31095.1"/>
    <property type="molecule type" value="Genomic_DNA"/>
</dbReference>